<keyword evidence="4" id="KW-0106">Calcium</keyword>
<feature type="domain" description="EF-hand" evidence="5">
    <location>
        <begin position="80"/>
        <end position="115"/>
    </location>
</feature>
<evidence type="ECO:0000256" key="1">
    <source>
        <dbReference type="ARBA" id="ARBA00003291"/>
    </source>
</evidence>
<evidence type="ECO:0000313" key="7">
    <source>
        <dbReference type="Proteomes" id="UP000797356"/>
    </source>
</evidence>
<keyword evidence="7" id="KW-1185">Reference proteome</keyword>
<dbReference type="InterPro" id="IPR039647">
    <property type="entry name" value="EF_hand_pair_protein_CML-like"/>
</dbReference>
<evidence type="ECO:0000259" key="5">
    <source>
        <dbReference type="PROSITE" id="PS50222"/>
    </source>
</evidence>
<comment type="function">
    <text evidence="1">Potential calcium sensor.</text>
</comment>
<proteinExistence type="predicted"/>
<dbReference type="InterPro" id="IPR011992">
    <property type="entry name" value="EF-hand-dom_pair"/>
</dbReference>
<evidence type="ECO:0000256" key="2">
    <source>
        <dbReference type="ARBA" id="ARBA00022723"/>
    </source>
</evidence>
<dbReference type="OrthoDB" id="26525at2759"/>
<dbReference type="InterPro" id="IPR018247">
    <property type="entry name" value="EF_Hand_1_Ca_BS"/>
</dbReference>
<organism evidence="6 7">
    <name type="scientific">Cocos nucifera</name>
    <name type="common">Coconut palm</name>
    <dbReference type="NCBI Taxonomy" id="13894"/>
    <lineage>
        <taxon>Eukaryota</taxon>
        <taxon>Viridiplantae</taxon>
        <taxon>Streptophyta</taxon>
        <taxon>Embryophyta</taxon>
        <taxon>Tracheophyta</taxon>
        <taxon>Spermatophyta</taxon>
        <taxon>Magnoliopsida</taxon>
        <taxon>Liliopsida</taxon>
        <taxon>Arecaceae</taxon>
        <taxon>Arecoideae</taxon>
        <taxon>Cocoseae</taxon>
        <taxon>Attaleinae</taxon>
        <taxon>Cocos</taxon>
    </lineage>
</organism>
<protein>
    <submittedName>
        <fullName evidence="6">Putative calcium-binding protein CML10</fullName>
    </submittedName>
</protein>
<dbReference type="CDD" id="cd00051">
    <property type="entry name" value="EFh"/>
    <property type="match status" value="2"/>
</dbReference>
<keyword evidence="2" id="KW-0479">Metal-binding</keyword>
<evidence type="ECO:0000256" key="4">
    <source>
        <dbReference type="ARBA" id="ARBA00022837"/>
    </source>
</evidence>
<reference evidence="6" key="1">
    <citation type="journal article" date="2017" name="Gigascience">
        <title>The genome draft of coconut (Cocos nucifera).</title>
        <authorList>
            <person name="Xiao Y."/>
            <person name="Xu P."/>
            <person name="Fan H."/>
            <person name="Baudouin L."/>
            <person name="Xia W."/>
            <person name="Bocs S."/>
            <person name="Xu J."/>
            <person name="Li Q."/>
            <person name="Guo A."/>
            <person name="Zhou L."/>
            <person name="Li J."/>
            <person name="Wu Y."/>
            <person name="Ma Z."/>
            <person name="Armero A."/>
            <person name="Issali A.E."/>
            <person name="Liu N."/>
            <person name="Peng M."/>
            <person name="Yang Y."/>
        </authorList>
    </citation>
    <scope>NUCLEOTIDE SEQUENCE</scope>
    <source>
        <tissue evidence="6">Spear leaf of Hainan Tall coconut</tissue>
    </source>
</reference>
<comment type="caution">
    <text evidence="6">The sequence shown here is derived from an EMBL/GenBank/DDBJ whole genome shotgun (WGS) entry which is preliminary data.</text>
</comment>
<evidence type="ECO:0000256" key="3">
    <source>
        <dbReference type="ARBA" id="ARBA00022737"/>
    </source>
</evidence>
<keyword evidence="3" id="KW-0677">Repeat</keyword>
<feature type="domain" description="EF-hand" evidence="5">
    <location>
        <begin position="44"/>
        <end position="79"/>
    </location>
</feature>
<dbReference type="EMBL" id="CM017878">
    <property type="protein sequence ID" value="KAG1354013.1"/>
    <property type="molecule type" value="Genomic_DNA"/>
</dbReference>
<dbReference type="PROSITE" id="PS50222">
    <property type="entry name" value="EF_HAND_2"/>
    <property type="match status" value="3"/>
</dbReference>
<accession>A0A8K0IF39</accession>
<dbReference type="AlphaFoldDB" id="A0A8K0IF39"/>
<evidence type="ECO:0000313" key="6">
    <source>
        <dbReference type="EMBL" id="KAG1354013.1"/>
    </source>
</evidence>
<dbReference type="SUPFAM" id="SSF47473">
    <property type="entry name" value="EF-hand"/>
    <property type="match status" value="1"/>
</dbReference>
<dbReference type="PROSITE" id="PS00018">
    <property type="entry name" value="EF_HAND_1"/>
    <property type="match status" value="2"/>
</dbReference>
<dbReference type="SMART" id="SM00054">
    <property type="entry name" value="EFh"/>
    <property type="match status" value="3"/>
</dbReference>
<reference evidence="6" key="2">
    <citation type="submission" date="2019-07" db="EMBL/GenBank/DDBJ databases">
        <authorList>
            <person name="Yang Y."/>
            <person name="Bocs S."/>
            <person name="Baudouin L."/>
        </authorList>
    </citation>
    <scope>NUCLEOTIDE SEQUENCE</scope>
    <source>
        <tissue evidence="6">Spear leaf of Hainan Tall coconut</tissue>
    </source>
</reference>
<dbReference type="Proteomes" id="UP000797356">
    <property type="component" value="Chromosome 7"/>
</dbReference>
<dbReference type="GO" id="GO:0005509">
    <property type="term" value="F:calcium ion binding"/>
    <property type="evidence" value="ECO:0007669"/>
    <property type="project" value="InterPro"/>
</dbReference>
<dbReference type="Pfam" id="PF00036">
    <property type="entry name" value="EF-hand_1"/>
    <property type="match status" value="1"/>
</dbReference>
<dbReference type="PANTHER" id="PTHR10891">
    <property type="entry name" value="EF-HAND CALCIUM-BINDING DOMAIN CONTAINING PROTEIN"/>
    <property type="match status" value="1"/>
</dbReference>
<sequence>MAKLGRHPANDHELEMMMKEADADGDGFISLAEFKDINGAGEGVDKVDLKEAFAVFDEDRDGKISARELQNVLKGLGEQVTTEQCQEMIRGVDRDGDGMVSFQEFKVMMTGGGAFSGSSS</sequence>
<dbReference type="InterPro" id="IPR002048">
    <property type="entry name" value="EF_hand_dom"/>
</dbReference>
<feature type="domain" description="EF-hand" evidence="5">
    <location>
        <begin position="9"/>
        <end position="43"/>
    </location>
</feature>
<dbReference type="Pfam" id="PF13499">
    <property type="entry name" value="EF-hand_7"/>
    <property type="match status" value="1"/>
</dbReference>
<dbReference type="FunFam" id="1.10.238.10:FF:000089">
    <property type="entry name" value="calmodulin-like protein 3"/>
    <property type="match status" value="1"/>
</dbReference>
<name>A0A8K0IF39_COCNU</name>
<gene>
    <name evidence="6" type="ORF">COCNU_07G001250</name>
</gene>
<dbReference type="Gene3D" id="1.10.238.10">
    <property type="entry name" value="EF-hand"/>
    <property type="match status" value="2"/>
</dbReference>